<evidence type="ECO:0000313" key="13">
    <source>
        <dbReference type="Proteomes" id="UP000265140"/>
    </source>
</evidence>
<keyword evidence="5" id="KW-0805">Transcription regulation</keyword>
<evidence type="ECO:0000256" key="7">
    <source>
        <dbReference type="ARBA" id="ARBA00023155"/>
    </source>
</evidence>
<dbReference type="InterPro" id="IPR045762">
    <property type="entry name" value="ADNP_Znf"/>
</dbReference>
<evidence type="ECO:0000256" key="4">
    <source>
        <dbReference type="ARBA" id="ARBA00022833"/>
    </source>
</evidence>
<evidence type="ECO:0000256" key="10">
    <source>
        <dbReference type="SAM" id="MobiDB-lite"/>
    </source>
</evidence>
<evidence type="ECO:0000259" key="11">
    <source>
        <dbReference type="SMART" id="SM00355"/>
    </source>
</evidence>
<keyword evidence="4" id="KW-0862">Zinc</keyword>
<keyword evidence="7" id="KW-0371">Homeobox</keyword>
<dbReference type="GO" id="GO:0010468">
    <property type="term" value="P:regulation of gene expression"/>
    <property type="evidence" value="ECO:0007669"/>
    <property type="project" value="TreeGrafter"/>
</dbReference>
<keyword evidence="1" id="KW-0479">Metal-binding</keyword>
<organism evidence="12 13">
    <name type="scientific">Esox lucius</name>
    <name type="common">Northern pike</name>
    <dbReference type="NCBI Taxonomy" id="8010"/>
    <lineage>
        <taxon>Eukaryota</taxon>
        <taxon>Metazoa</taxon>
        <taxon>Chordata</taxon>
        <taxon>Craniata</taxon>
        <taxon>Vertebrata</taxon>
        <taxon>Euteleostomi</taxon>
        <taxon>Actinopterygii</taxon>
        <taxon>Neopterygii</taxon>
        <taxon>Teleostei</taxon>
        <taxon>Protacanthopterygii</taxon>
        <taxon>Esociformes</taxon>
        <taxon>Esocidae</taxon>
        <taxon>Esox</taxon>
    </lineage>
</organism>
<feature type="domain" description="C2H2-type" evidence="11">
    <location>
        <begin position="164"/>
        <end position="187"/>
    </location>
</feature>
<keyword evidence="13" id="KW-1185">Reference proteome</keyword>
<evidence type="ECO:0000313" key="12">
    <source>
        <dbReference type="Ensembl" id="ENSELUP00000086659.1"/>
    </source>
</evidence>
<keyword evidence="2" id="KW-0677">Repeat</keyword>
<dbReference type="PANTHER" id="PTHR15740:SF2">
    <property type="entry name" value="ACTIVITY-DEPENDENT NEUROPROTECTOR HOMEOBOX PROTEIN 2"/>
    <property type="match status" value="1"/>
</dbReference>
<evidence type="ECO:0000256" key="2">
    <source>
        <dbReference type="ARBA" id="ARBA00022737"/>
    </source>
</evidence>
<feature type="compositionally biased region" description="Polar residues" evidence="10">
    <location>
        <begin position="478"/>
        <end position="497"/>
    </location>
</feature>
<dbReference type="Pfam" id="PF19627">
    <property type="entry name" value="ADNP_N"/>
    <property type="match status" value="1"/>
</dbReference>
<protein>
    <recommendedName>
        <fullName evidence="11">C2H2-type domain-containing protein</fullName>
    </recommendedName>
</protein>
<sequence>MYQLPVEKLDKIRQSRKRVKEILCDIGLDNCKELLDDLKCFDPGDDCFENTDWDDFTDGYYGKRRKRWPYRTEKLCCALCWFSTRSWFTFRGHIQRCHEEELDLSALLSCPNCSFISHPEVTNQHVKMFHGDSAKTTSASCTQTSTTSAKTIHSLSTADIGDKYSCRGCGYHDSLIYVMRKHVLVNHYRSLLNRYFGHRTEAEQAVGVVKKAGVVKLSRFFCRMCNMPAETSEHLLYHILSSDKHKELHSHIKPFIVEHVNINLRTAIRNIPQQKLPNLAPRAVQKVVSLVSKNSDQQPNGRPLMKAPSTGKGLMLTQQAVAFSSEPGCLCPPQHLVKAGPIRMMLPTSQQNAPKQVPITIGMPQQQPRQVLLPPGVQINLQNKMAGGSQPLMLTQTSPRGPVMSSQSVRLVPTGNKVNGMPTYTLETVQVAVPVQSPGVTQVVNKNVLVTQNMTTLQQQNKPQTIIVMGNGTLSNQSPVSGTNQPSMAMNQVQGDSGSDRPKELVVQTHFLKKMENNTVKCTKCKTLLSEKGIFQHLLHGLQCLLCPLVFYSIKQVMEHMGKEHKLSDKANWDILKEKYRLIINPQGNLLFPFFDMSTTVPKDLLADKELNVIL</sequence>
<dbReference type="Ensembl" id="ENSELUT00000089990.1">
    <property type="protein sequence ID" value="ENSELUP00000086659.1"/>
    <property type="gene ID" value="ENSELUG00000045286.1"/>
</dbReference>
<dbReference type="GO" id="GO:0008270">
    <property type="term" value="F:zinc ion binding"/>
    <property type="evidence" value="ECO:0007669"/>
    <property type="project" value="UniProtKB-KW"/>
</dbReference>
<feature type="region of interest" description="Disordered" evidence="10">
    <location>
        <begin position="478"/>
        <end position="501"/>
    </location>
</feature>
<keyword evidence="3" id="KW-0863">Zinc-finger</keyword>
<dbReference type="InterPro" id="IPR013087">
    <property type="entry name" value="Znf_C2H2_type"/>
</dbReference>
<accession>A0AAY5KBR8</accession>
<dbReference type="GO" id="GO:0003677">
    <property type="term" value="F:DNA binding"/>
    <property type="evidence" value="ECO:0007669"/>
    <property type="project" value="UniProtKB-KW"/>
</dbReference>
<feature type="domain" description="C2H2-type" evidence="11">
    <location>
        <begin position="220"/>
        <end position="245"/>
    </location>
</feature>
<keyword evidence="8" id="KW-0804">Transcription</keyword>
<proteinExistence type="predicted"/>
<dbReference type="AlphaFoldDB" id="A0AAY5KBR8"/>
<reference evidence="12" key="2">
    <citation type="submission" date="2025-08" db="UniProtKB">
        <authorList>
            <consortium name="Ensembl"/>
        </authorList>
    </citation>
    <scope>IDENTIFICATION</scope>
</reference>
<reference evidence="12 13" key="1">
    <citation type="submission" date="2020-02" db="EMBL/GenBank/DDBJ databases">
        <title>Esox lucius (northern pike) genome, fEsoLuc1, primary haplotype.</title>
        <authorList>
            <person name="Myers G."/>
            <person name="Karagic N."/>
            <person name="Meyer A."/>
            <person name="Pippel M."/>
            <person name="Reichard M."/>
            <person name="Winkler S."/>
            <person name="Tracey A."/>
            <person name="Sims Y."/>
            <person name="Howe K."/>
            <person name="Rhie A."/>
            <person name="Formenti G."/>
            <person name="Durbin R."/>
            <person name="Fedrigo O."/>
            <person name="Jarvis E.D."/>
        </authorList>
    </citation>
    <scope>NUCLEOTIDE SEQUENCE [LARGE SCALE GENOMIC DNA]</scope>
</reference>
<evidence type="ECO:0000256" key="9">
    <source>
        <dbReference type="ARBA" id="ARBA00023242"/>
    </source>
</evidence>
<dbReference type="PANTHER" id="PTHR15740">
    <property type="entry name" value="NEUROPROTECTIVE PEPTIDE-CONTAINING PROTEIN"/>
    <property type="match status" value="1"/>
</dbReference>
<dbReference type="GeneTree" id="ENSGT00530000063631"/>
<evidence type="ECO:0000256" key="1">
    <source>
        <dbReference type="ARBA" id="ARBA00022723"/>
    </source>
</evidence>
<feature type="domain" description="C2H2-type" evidence="11">
    <location>
        <begin position="75"/>
        <end position="98"/>
    </location>
</feature>
<evidence type="ECO:0000256" key="6">
    <source>
        <dbReference type="ARBA" id="ARBA00023125"/>
    </source>
</evidence>
<evidence type="ECO:0000256" key="3">
    <source>
        <dbReference type="ARBA" id="ARBA00022771"/>
    </source>
</evidence>
<feature type="domain" description="C2H2-type" evidence="11">
    <location>
        <begin position="542"/>
        <end position="565"/>
    </location>
</feature>
<feature type="domain" description="C2H2-type" evidence="11">
    <location>
        <begin position="108"/>
        <end position="130"/>
    </location>
</feature>
<dbReference type="GO" id="GO:0005634">
    <property type="term" value="C:nucleus"/>
    <property type="evidence" value="ECO:0007669"/>
    <property type="project" value="TreeGrafter"/>
</dbReference>
<reference evidence="12" key="3">
    <citation type="submission" date="2025-09" db="UniProtKB">
        <authorList>
            <consortium name="Ensembl"/>
        </authorList>
    </citation>
    <scope>IDENTIFICATION</scope>
</reference>
<evidence type="ECO:0000256" key="5">
    <source>
        <dbReference type="ARBA" id="ARBA00023015"/>
    </source>
</evidence>
<dbReference type="SMART" id="SM00355">
    <property type="entry name" value="ZnF_C2H2"/>
    <property type="match status" value="5"/>
</dbReference>
<dbReference type="Proteomes" id="UP000265140">
    <property type="component" value="Chromosome 20"/>
</dbReference>
<keyword evidence="6" id="KW-0238">DNA-binding</keyword>
<name>A0AAY5KBR8_ESOLU</name>
<dbReference type="InterPro" id="IPR038861">
    <property type="entry name" value="ADNP/ADNP2"/>
</dbReference>
<evidence type="ECO:0000256" key="8">
    <source>
        <dbReference type="ARBA" id="ARBA00023163"/>
    </source>
</evidence>
<keyword evidence="9" id="KW-0539">Nucleus</keyword>